<evidence type="ECO:0000313" key="1">
    <source>
        <dbReference type="EMBL" id="SPR11993.1"/>
    </source>
</evidence>
<gene>
    <name evidence="1" type="ORF">KATO_01972</name>
</gene>
<dbReference type="EMBL" id="LS398550">
    <property type="protein sequence ID" value="SPR11993.1"/>
    <property type="molecule type" value="Genomic_DNA"/>
</dbReference>
<name>A0A2U3RFK6_ORITS</name>
<reference evidence="2" key="1">
    <citation type="submission" date="2018-03" db="EMBL/GenBank/DDBJ databases">
        <authorList>
            <person name="Batty M. E."/>
            <person name="Batty M E."/>
        </authorList>
    </citation>
    <scope>NUCLEOTIDE SEQUENCE [LARGE SCALE GENOMIC DNA]</scope>
</reference>
<sequence>MEPYAGGAVYSPALIDLFRKFFNFLPLSNTHLTPYQETNDPADRVNM</sequence>
<protein>
    <submittedName>
        <fullName evidence="1">Uncharacterized protein</fullName>
    </submittedName>
</protein>
<accession>A0A2U3RFK6</accession>
<organism evidence="1 2">
    <name type="scientific">Orientia tsutsugamushi</name>
    <name type="common">Rickettsia tsutsugamushi</name>
    <dbReference type="NCBI Taxonomy" id="784"/>
    <lineage>
        <taxon>Bacteria</taxon>
        <taxon>Pseudomonadati</taxon>
        <taxon>Pseudomonadota</taxon>
        <taxon>Alphaproteobacteria</taxon>
        <taxon>Rickettsiales</taxon>
        <taxon>Rickettsiaceae</taxon>
        <taxon>Rickettsieae</taxon>
        <taxon>Orientia</taxon>
    </lineage>
</organism>
<proteinExistence type="predicted"/>
<evidence type="ECO:0000313" key="2">
    <source>
        <dbReference type="Proteomes" id="UP000244992"/>
    </source>
</evidence>
<dbReference type="Proteomes" id="UP000244992">
    <property type="component" value="Chromosome I"/>
</dbReference>
<dbReference type="AlphaFoldDB" id="A0A2U3RFK6"/>
<dbReference type="RefSeq" id="WP_012461419.1">
    <property type="nucleotide sequence ID" value="NZ_LS398550.1"/>
</dbReference>